<organism evidence="1 2">
    <name type="scientific">Pristionchus pacificus</name>
    <name type="common">Parasitic nematode worm</name>
    <dbReference type="NCBI Taxonomy" id="54126"/>
    <lineage>
        <taxon>Eukaryota</taxon>
        <taxon>Metazoa</taxon>
        <taxon>Ecdysozoa</taxon>
        <taxon>Nematoda</taxon>
        <taxon>Chromadorea</taxon>
        <taxon>Rhabditida</taxon>
        <taxon>Rhabditina</taxon>
        <taxon>Diplogasteromorpha</taxon>
        <taxon>Diplogasteroidea</taxon>
        <taxon>Neodiplogasteridae</taxon>
        <taxon>Pristionchus</taxon>
    </lineage>
</organism>
<dbReference type="AlphaFoldDB" id="A0A2A6BXP3"/>
<proteinExistence type="predicted"/>
<name>A0A2A6BXP3_PRIPA</name>
<gene>
    <name evidence="1" type="primary">WBGene00278130</name>
</gene>
<sequence>MYHSDSLLNGAAASVFFFIFLYFLARHIKKNVMTQEESVMDVHCVSPTPSLPPSLPPSPPPYSVCAPPPPYQDAINAPRLQ</sequence>
<accession>A0A8R1YXP9</accession>
<evidence type="ECO:0000313" key="1">
    <source>
        <dbReference type="EnsemblMetazoa" id="PPA39761.1"/>
    </source>
</evidence>
<dbReference type="Proteomes" id="UP000005239">
    <property type="component" value="Unassembled WGS sequence"/>
</dbReference>
<protein>
    <submittedName>
        <fullName evidence="1">Uncharacterized protein</fullName>
    </submittedName>
</protein>
<evidence type="ECO:0000313" key="2">
    <source>
        <dbReference type="Proteomes" id="UP000005239"/>
    </source>
</evidence>
<dbReference type="OrthoDB" id="5873976at2759"/>
<dbReference type="EnsemblMetazoa" id="PPA39761.1">
    <property type="protein sequence ID" value="PPA39761.1"/>
    <property type="gene ID" value="WBGene00278130"/>
</dbReference>
<reference evidence="1" key="2">
    <citation type="submission" date="2022-06" db="UniProtKB">
        <authorList>
            <consortium name="EnsemblMetazoa"/>
        </authorList>
    </citation>
    <scope>IDENTIFICATION</scope>
    <source>
        <strain evidence="1">PS312</strain>
    </source>
</reference>
<reference evidence="2" key="1">
    <citation type="journal article" date="2008" name="Nat. Genet.">
        <title>The Pristionchus pacificus genome provides a unique perspective on nematode lifestyle and parasitism.</title>
        <authorList>
            <person name="Dieterich C."/>
            <person name="Clifton S.W."/>
            <person name="Schuster L.N."/>
            <person name="Chinwalla A."/>
            <person name="Delehaunty K."/>
            <person name="Dinkelacker I."/>
            <person name="Fulton L."/>
            <person name="Fulton R."/>
            <person name="Godfrey J."/>
            <person name="Minx P."/>
            <person name="Mitreva M."/>
            <person name="Roeseler W."/>
            <person name="Tian H."/>
            <person name="Witte H."/>
            <person name="Yang S.P."/>
            <person name="Wilson R.K."/>
            <person name="Sommer R.J."/>
        </authorList>
    </citation>
    <scope>NUCLEOTIDE SEQUENCE [LARGE SCALE GENOMIC DNA]</scope>
    <source>
        <strain evidence="2">PS312</strain>
    </source>
</reference>
<accession>A0A2A6BXP3</accession>
<keyword evidence="2" id="KW-1185">Reference proteome</keyword>